<proteinExistence type="predicted"/>
<reference evidence="1 2" key="1">
    <citation type="submission" date="2024-05" db="EMBL/GenBank/DDBJ databases">
        <authorList>
            <person name="Wallberg A."/>
        </authorList>
    </citation>
    <scope>NUCLEOTIDE SEQUENCE [LARGE SCALE GENOMIC DNA]</scope>
</reference>
<protein>
    <submittedName>
        <fullName evidence="1">Uncharacterized protein</fullName>
    </submittedName>
</protein>
<comment type="caution">
    <text evidence="1">The sequence shown here is derived from an EMBL/GenBank/DDBJ whole genome shotgun (WGS) entry which is preliminary data.</text>
</comment>
<dbReference type="EMBL" id="CAXKWB010037307">
    <property type="protein sequence ID" value="CAL4149581.1"/>
    <property type="molecule type" value="Genomic_DNA"/>
</dbReference>
<gene>
    <name evidence="1" type="ORF">MNOR_LOCUS30472</name>
</gene>
<sequence length="155" mass="17235">MRRPRTTPLQTGQIISKPPVVDTRSLPISGHQTFETPFIYEGRISNYGSMEELSSHALVQNEVAPFRKSSSHSVCLEKGIEVNLVGAAPRHESQYEVRVHSHGSRIGTTMRRVETSDTTNPKARMIHTPQNLGLQCRTESGSNASDVESLHLENM</sequence>
<dbReference type="AlphaFoldDB" id="A0AAV2RZE8"/>
<accession>A0AAV2RZE8</accession>
<name>A0AAV2RZE8_MEGNR</name>
<organism evidence="1 2">
    <name type="scientific">Meganyctiphanes norvegica</name>
    <name type="common">Northern krill</name>
    <name type="synonym">Thysanopoda norvegica</name>
    <dbReference type="NCBI Taxonomy" id="48144"/>
    <lineage>
        <taxon>Eukaryota</taxon>
        <taxon>Metazoa</taxon>
        <taxon>Ecdysozoa</taxon>
        <taxon>Arthropoda</taxon>
        <taxon>Crustacea</taxon>
        <taxon>Multicrustacea</taxon>
        <taxon>Malacostraca</taxon>
        <taxon>Eumalacostraca</taxon>
        <taxon>Eucarida</taxon>
        <taxon>Euphausiacea</taxon>
        <taxon>Euphausiidae</taxon>
        <taxon>Meganyctiphanes</taxon>
    </lineage>
</organism>
<evidence type="ECO:0000313" key="1">
    <source>
        <dbReference type="EMBL" id="CAL4149581.1"/>
    </source>
</evidence>
<dbReference type="Proteomes" id="UP001497623">
    <property type="component" value="Unassembled WGS sequence"/>
</dbReference>
<evidence type="ECO:0000313" key="2">
    <source>
        <dbReference type="Proteomes" id="UP001497623"/>
    </source>
</evidence>
<keyword evidence="2" id="KW-1185">Reference proteome</keyword>